<dbReference type="EMBL" id="JBHSMD010000011">
    <property type="protein sequence ID" value="MFC5495792.1"/>
    <property type="molecule type" value="Genomic_DNA"/>
</dbReference>
<gene>
    <name evidence="2" type="ORF">ACFPKY_21985</name>
</gene>
<comment type="caution">
    <text evidence="2">The sequence shown here is derived from an EMBL/GenBank/DDBJ whole genome shotgun (WGS) entry which is preliminary data.</text>
</comment>
<dbReference type="Pfam" id="PF18899">
    <property type="entry name" value="DUF5655"/>
    <property type="match status" value="1"/>
</dbReference>
<name>A0ABW0N773_9ACTN</name>
<evidence type="ECO:0000313" key="3">
    <source>
        <dbReference type="Proteomes" id="UP001595956"/>
    </source>
</evidence>
<dbReference type="InterPro" id="IPR043714">
    <property type="entry name" value="DUF5655"/>
</dbReference>
<sequence length="124" mass="13778">MAQDARRGPEDLFRGHPAGLAICRRVEEVVNGWGDATVTTTKSQVGFHHGRGFAYVWRPGQYVDSDVPAVVSFALPREVVSPRLKSVAHPAPTTWMHHVEIRDIDEIDDELCAWLAEAYDAAAR</sequence>
<reference evidence="3" key="1">
    <citation type="journal article" date="2019" name="Int. J. Syst. Evol. Microbiol.">
        <title>The Global Catalogue of Microorganisms (GCM) 10K type strain sequencing project: providing services to taxonomists for standard genome sequencing and annotation.</title>
        <authorList>
            <consortium name="The Broad Institute Genomics Platform"/>
            <consortium name="The Broad Institute Genome Sequencing Center for Infectious Disease"/>
            <person name="Wu L."/>
            <person name="Ma J."/>
        </authorList>
    </citation>
    <scope>NUCLEOTIDE SEQUENCE [LARGE SCALE GENOMIC DNA]</scope>
    <source>
        <strain evidence="3">KACC 13778</strain>
    </source>
</reference>
<dbReference type="Proteomes" id="UP001595956">
    <property type="component" value="Unassembled WGS sequence"/>
</dbReference>
<keyword evidence="3" id="KW-1185">Reference proteome</keyword>
<dbReference type="RefSeq" id="WP_345182372.1">
    <property type="nucleotide sequence ID" value="NZ_BAABFQ010000010.1"/>
</dbReference>
<evidence type="ECO:0000313" key="2">
    <source>
        <dbReference type="EMBL" id="MFC5495792.1"/>
    </source>
</evidence>
<evidence type="ECO:0000259" key="1">
    <source>
        <dbReference type="Pfam" id="PF18899"/>
    </source>
</evidence>
<feature type="domain" description="DUF5655" evidence="1">
    <location>
        <begin position="11"/>
        <end position="120"/>
    </location>
</feature>
<proteinExistence type="predicted"/>
<accession>A0ABW0N773</accession>
<organism evidence="2 3">
    <name type="scientific">Nocardioides caricicola</name>
    <dbReference type="NCBI Taxonomy" id="634770"/>
    <lineage>
        <taxon>Bacteria</taxon>
        <taxon>Bacillati</taxon>
        <taxon>Actinomycetota</taxon>
        <taxon>Actinomycetes</taxon>
        <taxon>Propionibacteriales</taxon>
        <taxon>Nocardioidaceae</taxon>
        <taxon>Nocardioides</taxon>
    </lineage>
</organism>
<protein>
    <submittedName>
        <fullName evidence="2">DUF5655 domain-containing protein</fullName>
    </submittedName>
</protein>